<dbReference type="STRING" id="96561.Dole_0125"/>
<evidence type="ECO:0000259" key="1">
    <source>
        <dbReference type="Pfam" id="PF08241"/>
    </source>
</evidence>
<dbReference type="Pfam" id="PF03966">
    <property type="entry name" value="Trm112p"/>
    <property type="match status" value="1"/>
</dbReference>
<dbReference type="Proteomes" id="UP000008561">
    <property type="component" value="Chromosome"/>
</dbReference>
<dbReference type="Gene3D" id="3.40.50.150">
    <property type="entry name" value="Vaccinia Virus protein VP39"/>
    <property type="match status" value="1"/>
</dbReference>
<keyword evidence="3" id="KW-1185">Reference proteome</keyword>
<reference evidence="2 3" key="1">
    <citation type="submission" date="2007-10" db="EMBL/GenBank/DDBJ databases">
        <title>Complete sequence of Desulfococcus oleovorans Hxd3.</title>
        <authorList>
            <consortium name="US DOE Joint Genome Institute"/>
            <person name="Copeland A."/>
            <person name="Lucas S."/>
            <person name="Lapidus A."/>
            <person name="Barry K."/>
            <person name="Glavina del Rio T."/>
            <person name="Dalin E."/>
            <person name="Tice H."/>
            <person name="Pitluck S."/>
            <person name="Kiss H."/>
            <person name="Brettin T."/>
            <person name="Bruce D."/>
            <person name="Detter J.C."/>
            <person name="Han C."/>
            <person name="Schmutz J."/>
            <person name="Larimer F."/>
            <person name="Land M."/>
            <person name="Hauser L."/>
            <person name="Kyrpides N."/>
            <person name="Kim E."/>
            <person name="Wawrik B."/>
            <person name="Richardson P."/>
        </authorList>
    </citation>
    <scope>NUCLEOTIDE SEQUENCE [LARGE SCALE GENOMIC DNA]</scope>
    <source>
        <strain evidence="3">DSM 6200 / JCM 39069 / Hxd3</strain>
    </source>
</reference>
<dbReference type="EMBL" id="CP000859">
    <property type="protein sequence ID" value="ABW65935.1"/>
    <property type="molecule type" value="Genomic_DNA"/>
</dbReference>
<accession>A8ZSM2</accession>
<sequence>MPRDLRRFELELFTLPSQIDFLREHQPLKSILTELLICPVCLPGEHGLKLKSDETVADDIIRGDLTCDCCGRSFPIRDGLADLDPGREARSRTASKYETPLVLSSYLWSHFAGILKDSQASGAYVEWAGLMASHDGLALDVGSAVGRFAFEMAQKCDFVIGLDNSVTFIRTARELMQQRRKRLCLPDEGHLTLDMDLVLPETWRTSNMEFIVADAQALPFRCNQFASVASLNMVDKLPRPLAHLQESNRVAKDHDARFLLSDPFSWSGEVAAEENWLGGLGKGPFAGHGLENTMTLLADEKGLLGPRWTIEQQGHVWWKIRTHSNHFELIRSRYVKAVR</sequence>
<dbReference type="HOGENOM" id="CLU_893503_0_0_7"/>
<dbReference type="SUPFAM" id="SSF53335">
    <property type="entry name" value="S-adenosyl-L-methionine-dependent methyltransferases"/>
    <property type="match status" value="1"/>
</dbReference>
<proteinExistence type="predicted"/>
<dbReference type="KEGG" id="dol:Dole_0125"/>
<evidence type="ECO:0000313" key="3">
    <source>
        <dbReference type="Proteomes" id="UP000008561"/>
    </source>
</evidence>
<dbReference type="PANTHER" id="PTHR45445:SF2">
    <property type="entry name" value="METHYLTRANSFERASE TYPE 11 DOMAIN-CONTAINING PROTEIN"/>
    <property type="match status" value="1"/>
</dbReference>
<dbReference type="GO" id="GO:0008757">
    <property type="term" value="F:S-adenosylmethionine-dependent methyltransferase activity"/>
    <property type="evidence" value="ECO:0007669"/>
    <property type="project" value="InterPro"/>
</dbReference>
<protein>
    <recommendedName>
        <fullName evidence="1">Methyltransferase type 11 domain-containing protein</fullName>
    </recommendedName>
</protein>
<dbReference type="PANTHER" id="PTHR45445">
    <property type="match status" value="1"/>
</dbReference>
<organism evidence="2 3">
    <name type="scientific">Desulfosudis oleivorans (strain DSM 6200 / JCM 39069 / Hxd3)</name>
    <name type="common">Desulfococcus oleovorans</name>
    <dbReference type="NCBI Taxonomy" id="96561"/>
    <lineage>
        <taxon>Bacteria</taxon>
        <taxon>Pseudomonadati</taxon>
        <taxon>Thermodesulfobacteriota</taxon>
        <taxon>Desulfobacteria</taxon>
        <taxon>Desulfobacterales</taxon>
        <taxon>Desulfosudaceae</taxon>
        <taxon>Desulfosudis</taxon>
    </lineage>
</organism>
<dbReference type="InterPro" id="IPR005651">
    <property type="entry name" value="Trm112-like"/>
</dbReference>
<dbReference type="eggNOG" id="COG2835">
    <property type="taxonomic scope" value="Bacteria"/>
</dbReference>
<dbReference type="SUPFAM" id="SSF158997">
    <property type="entry name" value="Trm112p-like"/>
    <property type="match status" value="1"/>
</dbReference>
<dbReference type="eggNOG" id="COG2226">
    <property type="taxonomic scope" value="Bacteria"/>
</dbReference>
<dbReference type="Gene3D" id="2.20.25.10">
    <property type="match status" value="1"/>
</dbReference>
<dbReference type="InterPro" id="IPR029063">
    <property type="entry name" value="SAM-dependent_MTases_sf"/>
</dbReference>
<dbReference type="AlphaFoldDB" id="A8ZSM2"/>
<feature type="domain" description="Methyltransferase type 11" evidence="1">
    <location>
        <begin position="139"/>
        <end position="252"/>
    </location>
</feature>
<gene>
    <name evidence="2" type="ordered locus">Dole_0125</name>
</gene>
<dbReference type="Pfam" id="PF08241">
    <property type="entry name" value="Methyltransf_11"/>
    <property type="match status" value="1"/>
</dbReference>
<name>A8ZSM2_DESOH</name>
<evidence type="ECO:0000313" key="2">
    <source>
        <dbReference type="EMBL" id="ABW65935.1"/>
    </source>
</evidence>
<dbReference type="InterPro" id="IPR013216">
    <property type="entry name" value="Methyltransf_11"/>
</dbReference>